<evidence type="ECO:0000256" key="3">
    <source>
        <dbReference type="ARBA" id="ARBA00023163"/>
    </source>
</evidence>
<dbReference type="Gene3D" id="1.10.10.10">
    <property type="entry name" value="Winged helix-like DNA-binding domain superfamily/Winged helix DNA-binding domain"/>
    <property type="match status" value="1"/>
</dbReference>
<evidence type="ECO:0000256" key="2">
    <source>
        <dbReference type="ARBA" id="ARBA00023125"/>
    </source>
</evidence>
<dbReference type="KEGG" id="pvac:HC248_00697"/>
<evidence type="ECO:0000313" key="6">
    <source>
        <dbReference type="EMBL" id="QJC55418.1"/>
    </source>
</evidence>
<reference evidence="6 7" key="1">
    <citation type="submission" date="2020-04" db="EMBL/GenBank/DDBJ databases">
        <title>Complete genome of a Psychrophilic, Marine, Gas Vacuolate Bacterium Polaromonas vacuolata KCTC 22033T.</title>
        <authorList>
            <person name="Hwang K."/>
            <person name="Kim K.M."/>
        </authorList>
    </citation>
    <scope>NUCLEOTIDE SEQUENCE [LARGE SCALE GENOMIC DNA]</scope>
    <source>
        <strain evidence="6 7">KCTC 22033</strain>
    </source>
</reference>
<protein>
    <submittedName>
        <fullName evidence="6">Transcriptional activator protein Anr</fullName>
    </submittedName>
</protein>
<name>A0A6H2H6D3_9BURK</name>
<dbReference type="PRINTS" id="PR00034">
    <property type="entry name" value="HTHCRP"/>
</dbReference>
<dbReference type="InterPro" id="IPR014710">
    <property type="entry name" value="RmlC-like_jellyroll"/>
</dbReference>
<dbReference type="InterPro" id="IPR012318">
    <property type="entry name" value="HTH_CRP"/>
</dbReference>
<keyword evidence="1" id="KW-0805">Transcription regulation</keyword>
<dbReference type="InterPro" id="IPR018490">
    <property type="entry name" value="cNMP-bd_dom_sf"/>
</dbReference>
<keyword evidence="2" id="KW-0238">DNA-binding</keyword>
<dbReference type="SUPFAM" id="SSF46785">
    <property type="entry name" value="Winged helix' DNA-binding domain"/>
    <property type="match status" value="1"/>
</dbReference>
<evidence type="ECO:0000259" key="5">
    <source>
        <dbReference type="PROSITE" id="PS51063"/>
    </source>
</evidence>
<dbReference type="Proteomes" id="UP000502041">
    <property type="component" value="Chromosome"/>
</dbReference>
<evidence type="ECO:0000256" key="1">
    <source>
        <dbReference type="ARBA" id="ARBA00023015"/>
    </source>
</evidence>
<dbReference type="CDD" id="cd00092">
    <property type="entry name" value="HTH_CRP"/>
    <property type="match status" value="1"/>
</dbReference>
<dbReference type="InterPro" id="IPR036390">
    <property type="entry name" value="WH_DNA-bd_sf"/>
</dbReference>
<dbReference type="PROSITE" id="PS51063">
    <property type="entry name" value="HTH_CRP_2"/>
    <property type="match status" value="1"/>
</dbReference>
<dbReference type="Pfam" id="PF00027">
    <property type="entry name" value="cNMP_binding"/>
    <property type="match status" value="1"/>
</dbReference>
<feature type="domain" description="Cyclic nucleotide-binding" evidence="4">
    <location>
        <begin position="48"/>
        <end position="101"/>
    </location>
</feature>
<evidence type="ECO:0000259" key="4">
    <source>
        <dbReference type="PROSITE" id="PS50042"/>
    </source>
</evidence>
<dbReference type="AlphaFoldDB" id="A0A6H2H6D3"/>
<dbReference type="GO" id="GO:0003677">
    <property type="term" value="F:DNA binding"/>
    <property type="evidence" value="ECO:0007669"/>
    <property type="project" value="UniProtKB-KW"/>
</dbReference>
<dbReference type="SMART" id="SM00419">
    <property type="entry name" value="HTH_CRP"/>
    <property type="match status" value="1"/>
</dbReference>
<gene>
    <name evidence="6" type="primary">anr_1</name>
    <name evidence="6" type="ORF">HC248_00697</name>
</gene>
<keyword evidence="7" id="KW-1185">Reference proteome</keyword>
<dbReference type="EMBL" id="CP051461">
    <property type="protein sequence ID" value="QJC55418.1"/>
    <property type="molecule type" value="Genomic_DNA"/>
</dbReference>
<dbReference type="SUPFAM" id="SSF51206">
    <property type="entry name" value="cAMP-binding domain-like"/>
    <property type="match status" value="1"/>
</dbReference>
<dbReference type="Pfam" id="PF13545">
    <property type="entry name" value="HTH_Crp_2"/>
    <property type="match status" value="1"/>
</dbReference>
<dbReference type="InterPro" id="IPR000595">
    <property type="entry name" value="cNMP-bd_dom"/>
</dbReference>
<organism evidence="6 7">
    <name type="scientific">Polaromonas vacuolata</name>
    <dbReference type="NCBI Taxonomy" id="37448"/>
    <lineage>
        <taxon>Bacteria</taxon>
        <taxon>Pseudomonadati</taxon>
        <taxon>Pseudomonadota</taxon>
        <taxon>Betaproteobacteria</taxon>
        <taxon>Burkholderiales</taxon>
        <taxon>Comamonadaceae</taxon>
        <taxon>Polaromonas</taxon>
    </lineage>
</organism>
<evidence type="ECO:0000313" key="7">
    <source>
        <dbReference type="Proteomes" id="UP000502041"/>
    </source>
</evidence>
<dbReference type="GO" id="GO:0006355">
    <property type="term" value="P:regulation of DNA-templated transcription"/>
    <property type="evidence" value="ECO:0007669"/>
    <property type="project" value="InterPro"/>
</dbReference>
<dbReference type="InterPro" id="IPR036388">
    <property type="entry name" value="WH-like_DNA-bd_sf"/>
</dbReference>
<dbReference type="PROSITE" id="PS50042">
    <property type="entry name" value="CNMP_BINDING_3"/>
    <property type="match status" value="1"/>
</dbReference>
<keyword evidence="3" id="KW-0804">Transcription</keyword>
<dbReference type="CDD" id="cd00038">
    <property type="entry name" value="CAP_ED"/>
    <property type="match status" value="1"/>
</dbReference>
<feature type="domain" description="HTH crp-type" evidence="5">
    <location>
        <begin position="165"/>
        <end position="238"/>
    </location>
</feature>
<dbReference type="FunFam" id="1.10.10.10:FF:000028">
    <property type="entry name" value="Fumarate/nitrate reduction transcriptional regulator Fnr"/>
    <property type="match status" value="1"/>
</dbReference>
<accession>A0A6H2H6D3</accession>
<dbReference type="Gene3D" id="2.60.120.10">
    <property type="entry name" value="Jelly Rolls"/>
    <property type="match status" value="1"/>
</dbReference>
<proteinExistence type="predicted"/>
<sequence>MSLIQSEKLLFPHFSFFPNVSADVVLNAFRVDSKFINKESQHPQEVLLKQRKLKSGESLFNSGDKLDCIYIVKSGTFKTLISIPDGRFQIVGFHMSGELLGLSGIANRLHVGSCVALEKSVAYELPWQFTDISTRSSLISLDNICRLLSLQIINDYKLMLLLGVMNSEERLIIFLLNLSERLLFNGFSASDINLSMSRAEIGEYLGIKVVNVSRIFGVLTKRGLIEVSGRRVRIIDITKLFEAAYSEVE</sequence>